<organism evidence="1 2">
    <name type="scientific">Aurantiacibacter gilvus</name>
    <dbReference type="NCBI Taxonomy" id="3139141"/>
    <lineage>
        <taxon>Bacteria</taxon>
        <taxon>Pseudomonadati</taxon>
        <taxon>Pseudomonadota</taxon>
        <taxon>Alphaproteobacteria</taxon>
        <taxon>Sphingomonadales</taxon>
        <taxon>Erythrobacteraceae</taxon>
        <taxon>Aurantiacibacter</taxon>
    </lineage>
</organism>
<keyword evidence="2" id="KW-1185">Reference proteome</keyword>
<sequence>MGYADTSFSLTIAEMREFAGFTAEEQLFIERSLDIALGRADAFKAWSRNSEDQRTIRSQYLAYRELRHLRALIPGDKEGFDGVEEFMGTLLRISAQDLAQEQLDSFSAYRFLYERLLGAAVRPHLPAAFCGAAALPQIRPERRRVLLQSLSEAAATAPAWSKREPAFFPEKVEAEAA</sequence>
<gene>
    <name evidence="1" type="ORF">AAEO60_14305</name>
</gene>
<comment type="caution">
    <text evidence="1">The sequence shown here is derived from an EMBL/GenBank/DDBJ whole genome shotgun (WGS) entry which is preliminary data.</text>
</comment>
<dbReference type="EMBL" id="JBBYHV010000002">
    <property type="protein sequence ID" value="MEL1251846.1"/>
    <property type="molecule type" value="Genomic_DNA"/>
</dbReference>
<accession>A0ABU9II31</accession>
<evidence type="ECO:0000313" key="2">
    <source>
        <dbReference type="Proteomes" id="UP001497045"/>
    </source>
</evidence>
<evidence type="ECO:0000313" key="1">
    <source>
        <dbReference type="EMBL" id="MEL1251846.1"/>
    </source>
</evidence>
<reference evidence="1 2" key="1">
    <citation type="submission" date="2024-04" db="EMBL/GenBank/DDBJ databases">
        <title>Aurantiacibacter sp. DGU6 16S ribosomal RNA gene Genome sequencing and assembly.</title>
        <authorList>
            <person name="Park S."/>
        </authorList>
    </citation>
    <scope>NUCLEOTIDE SEQUENCE [LARGE SCALE GENOMIC DNA]</scope>
    <source>
        <strain evidence="1 2">DGU6</strain>
    </source>
</reference>
<protein>
    <submittedName>
        <fullName evidence="1">Uncharacterized protein</fullName>
    </submittedName>
</protein>
<dbReference type="Proteomes" id="UP001497045">
    <property type="component" value="Unassembled WGS sequence"/>
</dbReference>
<dbReference type="RefSeq" id="WP_341674386.1">
    <property type="nucleotide sequence ID" value="NZ_JBBYHV010000002.1"/>
</dbReference>
<name>A0ABU9II31_9SPHN</name>
<proteinExistence type="predicted"/>